<evidence type="ECO:0000313" key="9">
    <source>
        <dbReference type="Proteomes" id="UP001217918"/>
    </source>
</evidence>
<evidence type="ECO:0000256" key="4">
    <source>
        <dbReference type="RuleBase" id="RU361185"/>
    </source>
</evidence>
<dbReference type="SUPFAM" id="SSF51445">
    <property type="entry name" value="(Trans)glycosidases"/>
    <property type="match status" value="1"/>
</dbReference>
<dbReference type="EC" id="3.2.1.20" evidence="3"/>
<dbReference type="InterPro" id="IPR017853">
    <property type="entry name" value="GH"/>
</dbReference>
<feature type="region of interest" description="Disordered" evidence="5">
    <location>
        <begin position="1"/>
        <end position="20"/>
    </location>
</feature>
<organism evidence="8 9">
    <name type="scientific">Phyllachora maydis</name>
    <dbReference type="NCBI Taxonomy" id="1825666"/>
    <lineage>
        <taxon>Eukaryota</taxon>
        <taxon>Fungi</taxon>
        <taxon>Dikarya</taxon>
        <taxon>Ascomycota</taxon>
        <taxon>Pezizomycotina</taxon>
        <taxon>Sordariomycetes</taxon>
        <taxon>Sordariomycetidae</taxon>
        <taxon>Phyllachorales</taxon>
        <taxon>Phyllachoraceae</taxon>
        <taxon>Phyllachora</taxon>
    </lineage>
</organism>
<dbReference type="GO" id="GO:0006491">
    <property type="term" value="P:N-glycan processing"/>
    <property type="evidence" value="ECO:0007669"/>
    <property type="project" value="TreeGrafter"/>
</dbReference>
<dbReference type="InterPro" id="IPR000322">
    <property type="entry name" value="Glyco_hydro_31_TIM"/>
</dbReference>
<name>A0AAD9I659_9PEZI</name>
<evidence type="ECO:0000313" key="8">
    <source>
        <dbReference type="EMBL" id="KAK2071379.1"/>
    </source>
</evidence>
<dbReference type="CDD" id="cd06595">
    <property type="entry name" value="GH31_u1"/>
    <property type="match status" value="1"/>
</dbReference>
<proteinExistence type="inferred from homology"/>
<dbReference type="GO" id="GO:0004558">
    <property type="term" value="F:alpha-1,4-glucosidase activity"/>
    <property type="evidence" value="ECO:0007669"/>
    <property type="project" value="UniProtKB-EC"/>
</dbReference>
<dbReference type="PANTHER" id="PTHR22762">
    <property type="entry name" value="ALPHA-GLUCOSIDASE"/>
    <property type="match status" value="1"/>
</dbReference>
<keyword evidence="9" id="KW-1185">Reference proteome</keyword>
<dbReference type="Gene3D" id="2.60.40.1180">
    <property type="entry name" value="Golgi alpha-mannosidase II"/>
    <property type="match status" value="1"/>
</dbReference>
<dbReference type="SUPFAM" id="SSF51011">
    <property type="entry name" value="Glycosyl hydrolase domain"/>
    <property type="match status" value="1"/>
</dbReference>
<dbReference type="AlphaFoldDB" id="A0AAD9I659"/>
<dbReference type="InterPro" id="IPR048395">
    <property type="entry name" value="Glyco_hydro_31_C"/>
</dbReference>
<feature type="domain" description="Glycoside hydrolase family 31 TIM barrel" evidence="6">
    <location>
        <begin position="193"/>
        <end position="501"/>
    </location>
</feature>
<sequence>MDPGRYSFPRQPKANPKAVVRGDSGSKYRFTVLTDRLLRYEWSEDGGFEDRASTFAFFRYFEHVPAFRVVDDKDRLEIVTAHFHLVYSKRDFSPETLTVTVGTETWRYDGQSYGDLGGTCRTLDGADGRVRLDPGVVSRKPYAVLDDSGSMLFGDDGFIASRLPQRRDGYVFAHNGAHKDAIKDFYRVSGKQPLLPRWALGNWWSRYHEYSSDEYLGLMDRFRDEGIPMNVGVLDMDWHRVDDVPEKYGSGWTGYTWNKKLFPDPEGFLRALHDRKLKVTVNDHPADGVRAFEDLYETVARALHVDTSHGDPIKFDVTDRKFLDAYFDVLKYRLEQQGIDFWWVDWQQGNKTKIPGIDPLWVLNHYHYLSSARQLASLGQPIGFSRYAGPGSHRYPVGFSGDVQVTWASLRFQPEFTATASNVGFGWWSHDIGGHMFGARDADLTARWFQLGLFSPVLRLHSTKNEWNSKEPWLWEPPAAAAAMRDALRLRHRLIPFLFTMNVRAHTRDEPLVQPMYWMHPADEDAYQVPNEYYFGPDLIVAPITAPLSPATRLGAVRVWLPPGPRRYVDLFHPGLVYDGGRHVVVNRPLSEVPVFAREGTMVPLDASETLENGAPVPASMLVALVVGADAAFELVEEDEALEPGLRAQVASFVRTPIVWHQKTGRLRIGPATQDGSASSTTTGRTRTWSVKLIGVDSEGQRPTLPRGTTMLASEPHTTVISLGAVSAAQRADFDLGADLQLDVVDMGARLREMLFRCEIPYDQKEEVWALVAEDSRPVHVRIPRLYELGLDAQVRDAVLEVWFADARAERRGGGLFTCDASMSDGEIVSTRETMEME</sequence>
<evidence type="ECO:0000259" key="7">
    <source>
        <dbReference type="Pfam" id="PF21365"/>
    </source>
</evidence>
<evidence type="ECO:0000256" key="1">
    <source>
        <dbReference type="ARBA" id="ARBA00001657"/>
    </source>
</evidence>
<comment type="caution">
    <text evidence="8">The sequence shown here is derived from an EMBL/GenBank/DDBJ whole genome shotgun (WGS) entry which is preliminary data.</text>
</comment>
<dbReference type="Proteomes" id="UP001217918">
    <property type="component" value="Unassembled WGS sequence"/>
</dbReference>
<keyword evidence="4" id="KW-0326">Glycosidase</keyword>
<evidence type="ECO:0000256" key="3">
    <source>
        <dbReference type="ARBA" id="ARBA00012741"/>
    </source>
</evidence>
<protein>
    <recommendedName>
        <fullName evidence="3">alpha-glucosidase</fullName>
        <ecNumber evidence="3">3.2.1.20</ecNumber>
    </recommendedName>
</protein>
<comment type="catalytic activity">
    <reaction evidence="1">
        <text>Hydrolysis of terminal, non-reducing (1-&gt;4)-linked alpha-D-glucose residues with release of alpha-D-glucose.</text>
        <dbReference type="EC" id="3.2.1.20"/>
    </reaction>
</comment>
<evidence type="ECO:0000256" key="2">
    <source>
        <dbReference type="ARBA" id="ARBA00007806"/>
    </source>
</evidence>
<gene>
    <name evidence="8" type="ORF">P8C59_005808</name>
</gene>
<reference evidence="8" key="1">
    <citation type="journal article" date="2023" name="Mol. Plant Microbe Interact.">
        <title>Elucidating the Obligate Nature and Biological Capacity of an Invasive Fungal Corn Pathogen.</title>
        <authorList>
            <person name="MacCready J.S."/>
            <person name="Roggenkamp E.M."/>
            <person name="Gdanetz K."/>
            <person name="Chilvers M.I."/>
        </authorList>
    </citation>
    <scope>NUCLEOTIDE SEQUENCE</scope>
    <source>
        <strain evidence="8">PM02</strain>
    </source>
</reference>
<evidence type="ECO:0000256" key="5">
    <source>
        <dbReference type="SAM" id="MobiDB-lite"/>
    </source>
</evidence>
<keyword evidence="4" id="KW-0378">Hydrolase</keyword>
<dbReference type="Pfam" id="PF01055">
    <property type="entry name" value="Glyco_hydro_31_2nd"/>
    <property type="match status" value="1"/>
</dbReference>
<dbReference type="PANTHER" id="PTHR22762:SF89">
    <property type="entry name" value="ALPHA-XYLOSIDASE"/>
    <property type="match status" value="1"/>
</dbReference>
<comment type="similarity">
    <text evidence="2 4">Belongs to the glycosyl hydrolase 31 family.</text>
</comment>
<dbReference type="EMBL" id="JAQQPM010000005">
    <property type="protein sequence ID" value="KAK2071379.1"/>
    <property type="molecule type" value="Genomic_DNA"/>
</dbReference>
<evidence type="ECO:0000259" key="6">
    <source>
        <dbReference type="Pfam" id="PF01055"/>
    </source>
</evidence>
<dbReference type="Gene3D" id="3.20.20.80">
    <property type="entry name" value="Glycosidases"/>
    <property type="match status" value="1"/>
</dbReference>
<dbReference type="Pfam" id="PF21365">
    <property type="entry name" value="Glyco_hydro_31_3rd"/>
    <property type="match status" value="1"/>
</dbReference>
<accession>A0AAD9I659</accession>
<dbReference type="InterPro" id="IPR013780">
    <property type="entry name" value="Glyco_hydro_b"/>
</dbReference>
<feature type="domain" description="Glycosyl hydrolase family 31 C-terminal" evidence="7">
    <location>
        <begin position="510"/>
        <end position="602"/>
    </location>
</feature>
<dbReference type="GO" id="GO:0005975">
    <property type="term" value="P:carbohydrate metabolic process"/>
    <property type="evidence" value="ECO:0007669"/>
    <property type="project" value="InterPro"/>
</dbReference>